<evidence type="ECO:0000259" key="2">
    <source>
        <dbReference type="Pfam" id="PF02627"/>
    </source>
</evidence>
<dbReference type="EMBL" id="CP022515">
    <property type="protein sequence ID" value="ASO05197.1"/>
    <property type="molecule type" value="Genomic_DNA"/>
</dbReference>
<name>A0A221UV42_9FLAO</name>
<dbReference type="InterPro" id="IPR003779">
    <property type="entry name" value="CMD-like"/>
</dbReference>
<reference evidence="3 4" key="1">
    <citation type="submission" date="2017-07" db="EMBL/GenBank/DDBJ databases">
        <title>Genome Sequence of Arenibacter algicola Strain SMS7 Isolated from a culture of the Diatom Skeletonema marinoi.</title>
        <authorList>
            <person name="Topel M."/>
            <person name="Pinder M.I.M."/>
            <person name="Johansson O.N."/>
            <person name="Kourtchenko O."/>
            <person name="Godhe A."/>
            <person name="Clarke A.K."/>
        </authorList>
    </citation>
    <scope>NUCLEOTIDE SEQUENCE [LARGE SCALE GENOMIC DNA]</scope>
    <source>
        <strain evidence="3 4">SMS7</strain>
    </source>
</reference>
<dbReference type="InterPro" id="IPR029032">
    <property type="entry name" value="AhpD-like"/>
</dbReference>
<dbReference type="AlphaFoldDB" id="A0A221UV42"/>
<feature type="domain" description="Carboxymuconolactone decarboxylase-like" evidence="2">
    <location>
        <begin position="35"/>
        <end position="95"/>
    </location>
</feature>
<feature type="chain" id="PRO_5012149149" evidence="1">
    <location>
        <begin position="26"/>
        <end position="246"/>
    </location>
</feature>
<sequence length="246" mass="27279">MKKLITIGIAIVTTAFLGVTNHVNAQSKHNTILNLDAKQQLIITIASLTAKGDLQTLESALTEGLDAGLTVNEIKEVMVHLYAYCGFPRSLRGLRTFIKVLDERKAEGVEDQLGAEAAPIEDNRTKYERGKANLETLVQAKLDGPPADYAQFAPIIEVFLKEHLFADIFDRDILDYRQRELVTVSVLATIGGVEPMLRSHMNICLIQGITPIQLKELMDVVGKNVDQEKIDSAKKVLNELLESKKQ</sequence>
<organism evidence="3 4">
    <name type="scientific">Arenibacter algicola</name>
    <dbReference type="NCBI Taxonomy" id="616991"/>
    <lineage>
        <taxon>Bacteria</taxon>
        <taxon>Pseudomonadati</taxon>
        <taxon>Bacteroidota</taxon>
        <taxon>Flavobacteriia</taxon>
        <taxon>Flavobacteriales</taxon>
        <taxon>Flavobacteriaceae</taxon>
        <taxon>Arenibacter</taxon>
    </lineage>
</organism>
<evidence type="ECO:0000256" key="1">
    <source>
        <dbReference type="SAM" id="SignalP"/>
    </source>
</evidence>
<evidence type="ECO:0000313" key="3">
    <source>
        <dbReference type="EMBL" id="ASO05197.1"/>
    </source>
</evidence>
<dbReference type="SUPFAM" id="SSF69118">
    <property type="entry name" value="AhpD-like"/>
    <property type="match status" value="1"/>
</dbReference>
<feature type="signal peptide" evidence="1">
    <location>
        <begin position="1"/>
        <end position="25"/>
    </location>
</feature>
<dbReference type="Pfam" id="PF02627">
    <property type="entry name" value="CMD"/>
    <property type="match status" value="2"/>
</dbReference>
<feature type="domain" description="Carboxymuconolactone decarboxylase-like" evidence="2">
    <location>
        <begin position="161"/>
        <end position="223"/>
    </location>
</feature>
<dbReference type="PANTHER" id="PTHR33570">
    <property type="entry name" value="4-CARBOXYMUCONOLACTONE DECARBOXYLASE FAMILY PROTEIN"/>
    <property type="match status" value="1"/>
</dbReference>
<dbReference type="InterPro" id="IPR052512">
    <property type="entry name" value="4CMD/NDH-1_regulator"/>
</dbReference>
<dbReference type="RefSeq" id="WP_093978007.1">
    <property type="nucleotide sequence ID" value="NZ_CP022515.1"/>
</dbReference>
<accession>A0A221UV42</accession>
<keyword evidence="1" id="KW-0732">Signal</keyword>
<dbReference type="GO" id="GO:0051920">
    <property type="term" value="F:peroxiredoxin activity"/>
    <property type="evidence" value="ECO:0007669"/>
    <property type="project" value="InterPro"/>
</dbReference>
<proteinExistence type="predicted"/>
<evidence type="ECO:0000313" key="4">
    <source>
        <dbReference type="Proteomes" id="UP000204551"/>
    </source>
</evidence>
<gene>
    <name evidence="3" type="ORF">AREALGSMS7_01731</name>
</gene>
<protein>
    <submittedName>
        <fullName evidence="3">Carboxymuconolactone decarboxylase family protein</fullName>
    </submittedName>
</protein>
<dbReference type="Gene3D" id="1.20.1290.10">
    <property type="entry name" value="AhpD-like"/>
    <property type="match status" value="1"/>
</dbReference>
<dbReference type="PANTHER" id="PTHR33570:SF2">
    <property type="entry name" value="CARBOXYMUCONOLACTONE DECARBOXYLASE-LIKE DOMAIN-CONTAINING PROTEIN"/>
    <property type="match status" value="1"/>
</dbReference>
<dbReference type="Proteomes" id="UP000204551">
    <property type="component" value="Chromosome"/>
</dbReference>
<dbReference type="KEGG" id="aalg:AREALGSMS7_01731"/>